<proteinExistence type="predicted"/>
<organism evidence="3 4">
    <name type="scientific">Kocuria atrinae</name>
    <dbReference type="NCBI Taxonomy" id="592377"/>
    <lineage>
        <taxon>Bacteria</taxon>
        <taxon>Bacillati</taxon>
        <taxon>Actinomycetota</taxon>
        <taxon>Actinomycetes</taxon>
        <taxon>Micrococcales</taxon>
        <taxon>Micrococcaceae</taxon>
        <taxon>Kocuria</taxon>
    </lineage>
</organism>
<keyword evidence="4" id="KW-1185">Reference proteome</keyword>
<name>A0ABN2Y9A6_9MICC</name>
<feature type="transmembrane region" description="Helical" evidence="1">
    <location>
        <begin position="234"/>
        <end position="253"/>
    </location>
</feature>
<feature type="transmembrane region" description="Helical" evidence="1">
    <location>
        <begin position="208"/>
        <end position="227"/>
    </location>
</feature>
<keyword evidence="1" id="KW-1133">Transmembrane helix</keyword>
<feature type="transmembrane region" description="Helical" evidence="1">
    <location>
        <begin position="79"/>
        <end position="99"/>
    </location>
</feature>
<dbReference type="Pfam" id="PF02517">
    <property type="entry name" value="Rce1-like"/>
    <property type="match status" value="1"/>
</dbReference>
<keyword evidence="1" id="KW-0812">Transmembrane</keyword>
<evidence type="ECO:0000256" key="1">
    <source>
        <dbReference type="SAM" id="Phobius"/>
    </source>
</evidence>
<accession>A0ABN2Y9A6</accession>
<dbReference type="PANTHER" id="PTHR43592">
    <property type="entry name" value="CAAX AMINO TERMINAL PROTEASE"/>
    <property type="match status" value="1"/>
</dbReference>
<dbReference type="InterPro" id="IPR003675">
    <property type="entry name" value="Rce1/LyrA-like_dom"/>
</dbReference>
<feature type="transmembrane region" description="Helical" evidence="1">
    <location>
        <begin position="20"/>
        <end position="40"/>
    </location>
</feature>
<feature type="domain" description="CAAX prenyl protease 2/Lysostaphin resistance protein A-like" evidence="2">
    <location>
        <begin position="146"/>
        <end position="244"/>
    </location>
</feature>
<dbReference type="Proteomes" id="UP001500166">
    <property type="component" value="Unassembled WGS sequence"/>
</dbReference>
<evidence type="ECO:0000259" key="2">
    <source>
        <dbReference type="Pfam" id="PF02517"/>
    </source>
</evidence>
<comment type="caution">
    <text evidence="3">The sequence shown here is derived from an EMBL/GenBank/DDBJ whole genome shotgun (WGS) entry which is preliminary data.</text>
</comment>
<dbReference type="PANTHER" id="PTHR43592:SF15">
    <property type="entry name" value="CAAX AMINO TERMINAL PROTEASE FAMILY PROTEIN"/>
    <property type="match status" value="1"/>
</dbReference>
<feature type="transmembrane region" description="Helical" evidence="1">
    <location>
        <begin position="147"/>
        <end position="166"/>
    </location>
</feature>
<sequence>MPEGTTVSADANAPTLSNWVNIGPSLVGIALTLVLPSRAAPMPVVPVKRGRLLVTTAALPVLLAVFVLATILLPLQGEGYILGKFVLLMLLPAVLLLVVRGSVRIETRRGAWRWWAPVLVLAVWFYLSEVAPWNPPYDPGDVDTSLLITAALVTAITAGIGEELFFRRWLQTRLEATLGAWAGIGVTSVLFGLMHLGSHGTGDLWLDVARVIAIQGCLGWFLGVLWWRYRNLTMVILAHLIINGWGVLVYLVGQG</sequence>
<feature type="transmembrane region" description="Helical" evidence="1">
    <location>
        <begin position="178"/>
        <end position="196"/>
    </location>
</feature>
<feature type="transmembrane region" description="Helical" evidence="1">
    <location>
        <begin position="111"/>
        <end position="127"/>
    </location>
</feature>
<evidence type="ECO:0000313" key="4">
    <source>
        <dbReference type="Proteomes" id="UP001500166"/>
    </source>
</evidence>
<gene>
    <name evidence="3" type="ORF">GCM10009824_27570</name>
</gene>
<reference evidence="3 4" key="1">
    <citation type="journal article" date="2019" name="Int. J. Syst. Evol. Microbiol.">
        <title>The Global Catalogue of Microorganisms (GCM) 10K type strain sequencing project: providing services to taxonomists for standard genome sequencing and annotation.</title>
        <authorList>
            <consortium name="The Broad Institute Genomics Platform"/>
            <consortium name="The Broad Institute Genome Sequencing Center for Infectious Disease"/>
            <person name="Wu L."/>
            <person name="Ma J."/>
        </authorList>
    </citation>
    <scope>NUCLEOTIDE SEQUENCE [LARGE SCALE GENOMIC DNA]</scope>
    <source>
        <strain evidence="3 4">JCM 15914</strain>
    </source>
</reference>
<protein>
    <recommendedName>
        <fullName evidence="2">CAAX prenyl protease 2/Lysostaphin resistance protein A-like domain-containing protein</fullName>
    </recommendedName>
</protein>
<evidence type="ECO:0000313" key="3">
    <source>
        <dbReference type="EMBL" id="GAA2123629.1"/>
    </source>
</evidence>
<feature type="transmembrane region" description="Helical" evidence="1">
    <location>
        <begin position="52"/>
        <end position="73"/>
    </location>
</feature>
<dbReference type="EMBL" id="BAAAQA010000036">
    <property type="protein sequence ID" value="GAA2123629.1"/>
    <property type="molecule type" value="Genomic_DNA"/>
</dbReference>
<keyword evidence="1" id="KW-0472">Membrane</keyword>